<dbReference type="Proteomes" id="UP001223336">
    <property type="component" value="Unassembled WGS sequence"/>
</dbReference>
<reference evidence="3 4" key="1">
    <citation type="submission" date="2023-08" db="EMBL/GenBank/DDBJ databases">
        <title>New molecular markers tilS and rpoB for phylogenetic and monitoring studies of the genus Thiothrix biodiversity.</title>
        <authorList>
            <person name="Ravin N.V."/>
            <person name="Smolyakov D."/>
            <person name="Markov N.D."/>
            <person name="Beletsky A.V."/>
            <person name="Mardanov A.V."/>
            <person name="Rudenko T.S."/>
            <person name="Grabovich M.Y."/>
        </authorList>
    </citation>
    <scope>NUCLEOTIDE SEQUENCE</scope>
    <source>
        <strain evidence="3">DNT52</strain>
        <strain evidence="2 4">H33</strain>
    </source>
</reference>
<keyword evidence="4" id="KW-1185">Reference proteome</keyword>
<sequence length="341" mass="35959">MKKSVIMLAVAFTLFILGGCASLDNKLAREFEKIRKGPTGSPYKSVTNFSDALSCVDDLMLAKGVKSIPVMVEDLDDKTEEVKTGTRDMLISAISRMTTKSKAIKLIAYGKDSGNLVSFMKAANYSDAYKEMPAFDIQGSITQFDKGVARGDASTGVFYRKKGGGGAAHSTSLNVVALDLNVLRASDMSVIPGITSSNSVAIFQRGDSLDMDASINKFGVYFDLSLNASEGKAQAVRNLVDLAAVELVGKLVGVPYSKCLGVKEPAAGTAGTTGQSGAKGANSQPQTEPVKVINMKLPKLTPKQDTIAPTAPAVMHALKVGDTVDAQGIVRVKRIITPSKP</sequence>
<proteinExistence type="predicted"/>
<dbReference type="RefSeq" id="WP_308133295.1">
    <property type="nucleotide sequence ID" value="NZ_CP133217.1"/>
</dbReference>
<feature type="compositionally biased region" description="Low complexity" evidence="1">
    <location>
        <begin position="267"/>
        <end position="281"/>
    </location>
</feature>
<protein>
    <recommendedName>
        <fullName evidence="5">Curli production assembly/transport component CsgG</fullName>
    </recommendedName>
</protein>
<dbReference type="AlphaFoldDB" id="A0AA51MPE3"/>
<feature type="region of interest" description="Disordered" evidence="1">
    <location>
        <begin position="267"/>
        <end position="288"/>
    </location>
</feature>
<evidence type="ECO:0000256" key="1">
    <source>
        <dbReference type="SAM" id="MobiDB-lite"/>
    </source>
</evidence>
<organism evidence="3">
    <name type="scientific">Thiothrix subterranea</name>
    <dbReference type="NCBI Taxonomy" id="2735563"/>
    <lineage>
        <taxon>Bacteria</taxon>
        <taxon>Pseudomonadati</taxon>
        <taxon>Pseudomonadota</taxon>
        <taxon>Gammaproteobacteria</taxon>
        <taxon>Thiotrichales</taxon>
        <taxon>Thiotrichaceae</taxon>
        <taxon>Thiothrix</taxon>
    </lineage>
</organism>
<evidence type="ECO:0000313" key="4">
    <source>
        <dbReference type="Proteomes" id="UP001223336"/>
    </source>
</evidence>
<dbReference type="EMBL" id="CP133217">
    <property type="protein sequence ID" value="WML88077.1"/>
    <property type="molecule type" value="Genomic_DNA"/>
</dbReference>
<dbReference type="EMBL" id="JAVFKN010000001">
    <property type="protein sequence ID" value="MDQ5767061.1"/>
    <property type="molecule type" value="Genomic_DNA"/>
</dbReference>
<accession>A0AA51MPE3</accession>
<gene>
    <name evidence="2" type="ORF">RCC75_00865</name>
    <name evidence="3" type="ORF">RCG00_06815</name>
</gene>
<name>A0AA51MPE3_9GAMM</name>
<dbReference type="Gene3D" id="3.40.50.10610">
    <property type="entry name" value="ABC-type transport auxiliary lipoprotein component"/>
    <property type="match status" value="1"/>
</dbReference>
<evidence type="ECO:0000313" key="2">
    <source>
        <dbReference type="EMBL" id="MDQ5767061.1"/>
    </source>
</evidence>
<dbReference type="Proteomes" id="UP001229862">
    <property type="component" value="Chromosome"/>
</dbReference>
<evidence type="ECO:0000313" key="3">
    <source>
        <dbReference type="EMBL" id="WML88077.1"/>
    </source>
</evidence>
<evidence type="ECO:0008006" key="5">
    <source>
        <dbReference type="Google" id="ProtNLM"/>
    </source>
</evidence>
<dbReference type="PROSITE" id="PS51257">
    <property type="entry name" value="PROKAR_LIPOPROTEIN"/>
    <property type="match status" value="1"/>
</dbReference>